<feature type="compositionally biased region" description="Low complexity" evidence="1">
    <location>
        <begin position="38"/>
        <end position="48"/>
    </location>
</feature>
<evidence type="ECO:0000259" key="2">
    <source>
        <dbReference type="Pfam" id="PF03101"/>
    </source>
</evidence>
<dbReference type="PANTHER" id="PTHR46328">
    <property type="entry name" value="FAR-RED IMPAIRED RESPONSIVE (FAR1) FAMILY PROTEIN-RELATED"/>
    <property type="match status" value="1"/>
</dbReference>
<dbReference type="EMBL" id="NMUH01002641">
    <property type="protein sequence ID" value="MQM01235.1"/>
    <property type="molecule type" value="Genomic_DNA"/>
</dbReference>
<gene>
    <name evidence="3" type="ORF">Taro_033982</name>
</gene>
<keyword evidence="4" id="KW-1185">Reference proteome</keyword>
<feature type="region of interest" description="Disordered" evidence="1">
    <location>
        <begin position="1"/>
        <end position="48"/>
    </location>
</feature>
<feature type="compositionally biased region" description="Low complexity" evidence="1">
    <location>
        <begin position="1"/>
        <end position="15"/>
    </location>
</feature>
<dbReference type="AlphaFoldDB" id="A0A843W8M0"/>
<evidence type="ECO:0000313" key="3">
    <source>
        <dbReference type="EMBL" id="MQM01235.1"/>
    </source>
</evidence>
<dbReference type="PANTHER" id="PTHR46328:SF34">
    <property type="entry name" value="PROTEIN FAR1-RELATED SEQUENCE 5-LIKE"/>
    <property type="match status" value="1"/>
</dbReference>
<evidence type="ECO:0000256" key="1">
    <source>
        <dbReference type="SAM" id="MobiDB-lite"/>
    </source>
</evidence>
<reference evidence="3" key="1">
    <citation type="submission" date="2017-07" db="EMBL/GenBank/DDBJ databases">
        <title>Taro Niue Genome Assembly and Annotation.</title>
        <authorList>
            <person name="Atibalentja N."/>
            <person name="Keating K."/>
            <person name="Fields C.J."/>
        </authorList>
    </citation>
    <scope>NUCLEOTIDE SEQUENCE</scope>
    <source>
        <strain evidence="3">Niue_2</strain>
        <tissue evidence="3">Leaf</tissue>
    </source>
</reference>
<accession>A0A843W8M0</accession>
<protein>
    <recommendedName>
        <fullName evidence="2">FAR1 domain-containing protein</fullName>
    </recommendedName>
</protein>
<dbReference type="OrthoDB" id="673148at2759"/>
<name>A0A843W8M0_COLES</name>
<evidence type="ECO:0000313" key="4">
    <source>
        <dbReference type="Proteomes" id="UP000652761"/>
    </source>
</evidence>
<sequence>MRRHGSAPSSSSQTRQPPPSTHHRSRNPSHGRQQGTLPSPYSPSYEPTSNETFCISVGMEFEDSEAAYNYYLSYAKRMGFSVGKEYLRKTKEGIIISRRFVCSREGWRKPDKRDIHVKVHRVEIRMGCEAKMAICLYKNGKYRVTHFHPSHNHELETPSKLVVPVSLKLLEGTEGWLDDRRMRGVAELCEETPWHGAIPVGARGGFGVNQEIAGGFSVS</sequence>
<feature type="domain" description="FAR1" evidence="2">
    <location>
        <begin position="69"/>
        <end position="156"/>
    </location>
</feature>
<comment type="caution">
    <text evidence="3">The sequence shown here is derived from an EMBL/GenBank/DDBJ whole genome shotgun (WGS) entry which is preliminary data.</text>
</comment>
<dbReference type="Pfam" id="PF03101">
    <property type="entry name" value="FAR1"/>
    <property type="match status" value="1"/>
</dbReference>
<proteinExistence type="predicted"/>
<organism evidence="3 4">
    <name type="scientific">Colocasia esculenta</name>
    <name type="common">Wild taro</name>
    <name type="synonym">Arum esculentum</name>
    <dbReference type="NCBI Taxonomy" id="4460"/>
    <lineage>
        <taxon>Eukaryota</taxon>
        <taxon>Viridiplantae</taxon>
        <taxon>Streptophyta</taxon>
        <taxon>Embryophyta</taxon>
        <taxon>Tracheophyta</taxon>
        <taxon>Spermatophyta</taxon>
        <taxon>Magnoliopsida</taxon>
        <taxon>Liliopsida</taxon>
        <taxon>Araceae</taxon>
        <taxon>Aroideae</taxon>
        <taxon>Colocasieae</taxon>
        <taxon>Colocasia</taxon>
    </lineage>
</organism>
<dbReference type="Proteomes" id="UP000652761">
    <property type="component" value="Unassembled WGS sequence"/>
</dbReference>
<dbReference type="InterPro" id="IPR004330">
    <property type="entry name" value="FAR1_DNA_bnd_dom"/>
</dbReference>